<proteinExistence type="predicted"/>
<accession>A0A430J7V5</accession>
<dbReference type="Gene3D" id="2.70.98.10">
    <property type="match status" value="1"/>
</dbReference>
<dbReference type="Pfam" id="PF01263">
    <property type="entry name" value="Aldose_epim"/>
    <property type="match status" value="1"/>
</dbReference>
<dbReference type="GO" id="GO:0005975">
    <property type="term" value="P:carbohydrate metabolic process"/>
    <property type="evidence" value="ECO:0007669"/>
    <property type="project" value="InterPro"/>
</dbReference>
<dbReference type="Proteomes" id="UP000276128">
    <property type="component" value="Unassembled WGS sequence"/>
</dbReference>
<dbReference type="OrthoDB" id="9795355at2"/>
<dbReference type="SUPFAM" id="SSF74650">
    <property type="entry name" value="Galactose mutarotase-like"/>
    <property type="match status" value="1"/>
</dbReference>
<organism evidence="1 2">
    <name type="scientific">Paenibacillus whitsoniae</name>
    <dbReference type="NCBI Taxonomy" id="2496558"/>
    <lineage>
        <taxon>Bacteria</taxon>
        <taxon>Bacillati</taxon>
        <taxon>Bacillota</taxon>
        <taxon>Bacilli</taxon>
        <taxon>Bacillales</taxon>
        <taxon>Paenibacillaceae</taxon>
        <taxon>Paenibacillus</taxon>
    </lineage>
</organism>
<dbReference type="GO" id="GO:0030246">
    <property type="term" value="F:carbohydrate binding"/>
    <property type="evidence" value="ECO:0007669"/>
    <property type="project" value="InterPro"/>
</dbReference>
<reference evidence="1 2" key="1">
    <citation type="submission" date="2018-12" db="EMBL/GenBank/DDBJ databases">
        <title>Bacillus ochoae sp. nov., Paenibacillus whitsoniae sp. nov., Paenibacillus spiritus sp. nov. Isolated from the Mars Exploration Rover during spacecraft assembly.</title>
        <authorList>
            <person name="Seuylemezian A."/>
            <person name="Vaishampayan P."/>
        </authorList>
    </citation>
    <scope>NUCLEOTIDE SEQUENCE [LARGE SCALE GENOMIC DNA]</scope>
    <source>
        <strain evidence="1 2">MER 54</strain>
    </source>
</reference>
<gene>
    <name evidence="1" type="ORF">EJQ19_23830</name>
</gene>
<dbReference type="AlphaFoldDB" id="A0A430J7V5"/>
<dbReference type="InterPro" id="IPR014718">
    <property type="entry name" value="GH-type_carb-bd"/>
</dbReference>
<sequence>MTTKAFQGTFHGEPAIWLQAGRYEAAVLPEVGANLIAFRDTENQYNFLREPGAEEMEAFKARPVVHGIPVLFPPNRYEDGKFPWNGKVYQLPVNEAKTGNHLHGFVHYIPWQVEKFSSDETESRVTLALQVREGHSVHAYLPFEFTIRLTYTLSALGLQQHVSVHNEGKEAMPCLLAFHTTLNTPFAANSAASDYTFQMTIGERWQLNERMLPSGDFQALSADEEKMKVGGLSPFFESMDNHYTTLPQNNRSFMALTDSRNGVKLIYDIGTSYKQWMIYNNGAQEGWFCPEPQINLVNAPNVNLPANQIGLASLAPGEIWEETSRLYAVPAGQ</sequence>
<dbReference type="InterPro" id="IPR008183">
    <property type="entry name" value="Aldose_1/G6P_1-epimerase"/>
</dbReference>
<comment type="caution">
    <text evidence="1">The sequence shown here is derived from an EMBL/GenBank/DDBJ whole genome shotgun (WGS) entry which is preliminary data.</text>
</comment>
<name>A0A430J7V5_9BACL</name>
<dbReference type="RefSeq" id="WP_126143746.1">
    <property type="nucleotide sequence ID" value="NZ_RXHU01000078.1"/>
</dbReference>
<evidence type="ECO:0000313" key="2">
    <source>
        <dbReference type="Proteomes" id="UP000276128"/>
    </source>
</evidence>
<evidence type="ECO:0000313" key="1">
    <source>
        <dbReference type="EMBL" id="RTE05763.1"/>
    </source>
</evidence>
<protein>
    <submittedName>
        <fullName evidence="1">Aldose 1-epimerase</fullName>
    </submittedName>
</protein>
<dbReference type="InterPro" id="IPR011013">
    <property type="entry name" value="Gal_mutarotase_sf_dom"/>
</dbReference>
<dbReference type="EMBL" id="RXHU01000078">
    <property type="protein sequence ID" value="RTE05763.1"/>
    <property type="molecule type" value="Genomic_DNA"/>
</dbReference>
<dbReference type="CDD" id="cd01081">
    <property type="entry name" value="Aldose_epim"/>
    <property type="match status" value="1"/>
</dbReference>
<dbReference type="GO" id="GO:0016853">
    <property type="term" value="F:isomerase activity"/>
    <property type="evidence" value="ECO:0007669"/>
    <property type="project" value="InterPro"/>
</dbReference>
<keyword evidence="2" id="KW-1185">Reference proteome</keyword>